<dbReference type="Pfam" id="PF00754">
    <property type="entry name" value="F5_F8_type_C"/>
    <property type="match status" value="1"/>
</dbReference>
<dbReference type="InterPro" id="IPR008979">
    <property type="entry name" value="Galactose-bd-like_sf"/>
</dbReference>
<keyword evidence="2" id="KW-0378">Hydrolase</keyword>
<dbReference type="Gene3D" id="2.60.40.10">
    <property type="entry name" value="Immunoglobulins"/>
    <property type="match status" value="1"/>
</dbReference>
<evidence type="ECO:0000313" key="2">
    <source>
        <dbReference type="EMBL" id="AIE87513.1"/>
    </source>
</evidence>
<dbReference type="HOGENOM" id="CLU_074559_0_0_0"/>
<dbReference type="Gene3D" id="2.60.120.260">
    <property type="entry name" value="Galactose-binding domain-like"/>
    <property type="match status" value="1"/>
</dbReference>
<dbReference type="InterPro" id="IPR003961">
    <property type="entry name" value="FN3_dom"/>
</dbReference>
<accession>A0A068NVG5</accession>
<name>A0A068NVG5_FIMGI</name>
<dbReference type="STRING" id="661478.OP10G_4145"/>
<dbReference type="eggNOG" id="COG3507">
    <property type="taxonomic scope" value="Bacteria"/>
</dbReference>
<dbReference type="EMBL" id="CP007139">
    <property type="protein sequence ID" value="AIE87513.1"/>
    <property type="molecule type" value="Genomic_DNA"/>
</dbReference>
<dbReference type="Proteomes" id="UP000027982">
    <property type="component" value="Chromosome"/>
</dbReference>
<feature type="domain" description="F5/8 type C" evidence="1">
    <location>
        <begin position="1"/>
        <end position="140"/>
    </location>
</feature>
<keyword evidence="2" id="KW-0624">Polysaccharide degradation</keyword>
<organism evidence="2 3">
    <name type="scientific">Fimbriimonas ginsengisoli Gsoil 348</name>
    <dbReference type="NCBI Taxonomy" id="661478"/>
    <lineage>
        <taxon>Bacteria</taxon>
        <taxon>Bacillati</taxon>
        <taxon>Armatimonadota</taxon>
        <taxon>Fimbriimonadia</taxon>
        <taxon>Fimbriimonadales</taxon>
        <taxon>Fimbriimonadaceae</taxon>
        <taxon>Fimbriimonas</taxon>
    </lineage>
</organism>
<evidence type="ECO:0000259" key="1">
    <source>
        <dbReference type="PROSITE" id="PS50022"/>
    </source>
</evidence>
<dbReference type="SUPFAM" id="SSF49265">
    <property type="entry name" value="Fibronectin type III"/>
    <property type="match status" value="1"/>
</dbReference>
<keyword evidence="2" id="KW-0119">Carbohydrate metabolism</keyword>
<proteinExistence type="predicted"/>
<dbReference type="SUPFAM" id="SSF49785">
    <property type="entry name" value="Galactose-binding domain-like"/>
    <property type="match status" value="1"/>
</dbReference>
<dbReference type="InterPro" id="IPR013783">
    <property type="entry name" value="Ig-like_fold"/>
</dbReference>
<keyword evidence="2" id="KW-0326">Glycosidase</keyword>
<keyword evidence="3" id="KW-1185">Reference proteome</keyword>
<keyword evidence="2" id="KW-0858">Xylan degradation</keyword>
<protein>
    <submittedName>
        <fullName evidence="2">Endo-1,4-beta-xylanase D</fullName>
    </submittedName>
</protein>
<dbReference type="PROSITE" id="PS50022">
    <property type="entry name" value="FA58C_3"/>
    <property type="match status" value="1"/>
</dbReference>
<dbReference type="GO" id="GO:0045493">
    <property type="term" value="P:xylan catabolic process"/>
    <property type="evidence" value="ECO:0007669"/>
    <property type="project" value="UniProtKB-KW"/>
</dbReference>
<dbReference type="CDD" id="cd00063">
    <property type="entry name" value="FN3"/>
    <property type="match status" value="1"/>
</dbReference>
<dbReference type="GO" id="GO:0016798">
    <property type="term" value="F:hydrolase activity, acting on glycosyl bonds"/>
    <property type="evidence" value="ECO:0007669"/>
    <property type="project" value="UniProtKB-KW"/>
</dbReference>
<reference evidence="2 3" key="1">
    <citation type="journal article" date="2014" name="PLoS ONE">
        <title>The first complete genome sequence of the class fimbriimonadia in the phylum armatimonadetes.</title>
        <authorList>
            <person name="Hu Z.Y."/>
            <person name="Wang Y.Z."/>
            <person name="Im W.T."/>
            <person name="Wang S.Y."/>
            <person name="Zhao G.P."/>
            <person name="Zheng H.J."/>
            <person name="Quan Z.X."/>
        </authorList>
    </citation>
    <scope>NUCLEOTIDE SEQUENCE [LARGE SCALE GENOMIC DNA]</scope>
    <source>
        <strain evidence="2">Gsoil 348</strain>
    </source>
</reference>
<gene>
    <name evidence="2" type="ORF">OP10G_4145</name>
</gene>
<sequence length="235" mass="26631">MLLNYGKPVTVSSTLGGFSANNAVDEDIKTYWSAATGDKGEWLQSDLGRVSTVRAIQVNYGDQDAEFMGKKTDIYHQYRLLASRDGKRWQTIVDKSENRTDVPHDYVELAKPVEARYIRLENVHMPTGKFAISGLRVFGKGNGERPKPVKGFVPLRGEVTDKRNAWLKWQVSDDATGYVIYSGVAPDKVYTSVMVYGKNEYYFRAMDRDRAYFFQIEAFNENGISERTAVVKVDP</sequence>
<dbReference type="InterPro" id="IPR036116">
    <property type="entry name" value="FN3_sf"/>
</dbReference>
<evidence type="ECO:0000313" key="3">
    <source>
        <dbReference type="Proteomes" id="UP000027982"/>
    </source>
</evidence>
<dbReference type="AlphaFoldDB" id="A0A068NVG5"/>
<dbReference type="KEGG" id="fgi:OP10G_4145"/>
<dbReference type="InterPro" id="IPR000421">
    <property type="entry name" value="FA58C"/>
</dbReference>